<gene>
    <name evidence="1" type="ORF">CHGG_10585</name>
</gene>
<dbReference type="EMBL" id="CH408035">
    <property type="protein sequence ID" value="EAQ84181.1"/>
    <property type="molecule type" value="Genomic_DNA"/>
</dbReference>
<name>Q2GN69_CHAGB</name>
<dbReference type="Proteomes" id="UP000001056">
    <property type="component" value="Unassembled WGS sequence"/>
</dbReference>
<proteinExistence type="predicted"/>
<reference evidence="2" key="1">
    <citation type="journal article" date="2015" name="Genome Announc.">
        <title>Draft genome sequence of the cellulolytic fungus Chaetomium globosum.</title>
        <authorList>
            <person name="Cuomo C.A."/>
            <person name="Untereiner W.A."/>
            <person name="Ma L.-J."/>
            <person name="Grabherr M."/>
            <person name="Birren B.W."/>
        </authorList>
    </citation>
    <scope>NUCLEOTIDE SEQUENCE [LARGE SCALE GENOMIC DNA]</scope>
    <source>
        <strain evidence="2">ATCC 6205 / CBS 148.51 / DSM 1962 / NBRC 6347 / NRRL 1970</strain>
    </source>
</reference>
<evidence type="ECO:0000313" key="1">
    <source>
        <dbReference type="EMBL" id="EAQ84181.1"/>
    </source>
</evidence>
<dbReference type="OrthoDB" id="5134445at2759"/>
<evidence type="ECO:0000313" key="2">
    <source>
        <dbReference type="Proteomes" id="UP000001056"/>
    </source>
</evidence>
<dbReference type="RefSeq" id="XP_001228512.1">
    <property type="nucleotide sequence ID" value="XM_001228511.1"/>
</dbReference>
<dbReference type="VEuPathDB" id="FungiDB:CHGG_10585"/>
<dbReference type="AlphaFoldDB" id="Q2GN69"/>
<keyword evidence="2" id="KW-1185">Reference proteome</keyword>
<dbReference type="STRING" id="306901.Q2GN69"/>
<dbReference type="HOGENOM" id="CLU_054599_0_1_1"/>
<sequence>MGGTAYNHQATKTTFLKLYNRKSSDILGCGNGINPWGPAMEIAYIKALQAGAGTIHQFLDDVRHIENPLHDTYHANEVAAYHTLRNFQGELMPRLLEDIDLHLTPPSSPDDELFYVKGIIHVHKHGTASMPRRSPASGHNRDIMVDFGQCRFKAEDESEQDFGKANAAQDEEGNVGVIMRYELKRHAFQLHYMPSGRCDKWKDDDDG</sequence>
<dbReference type="GeneID" id="4396733"/>
<dbReference type="InParanoid" id="Q2GN69"/>
<organism evidence="1 2">
    <name type="scientific">Chaetomium globosum (strain ATCC 6205 / CBS 148.51 / DSM 1962 / NBRC 6347 / NRRL 1970)</name>
    <name type="common">Soil fungus</name>
    <dbReference type="NCBI Taxonomy" id="306901"/>
    <lineage>
        <taxon>Eukaryota</taxon>
        <taxon>Fungi</taxon>
        <taxon>Dikarya</taxon>
        <taxon>Ascomycota</taxon>
        <taxon>Pezizomycotina</taxon>
        <taxon>Sordariomycetes</taxon>
        <taxon>Sordariomycetidae</taxon>
        <taxon>Sordariales</taxon>
        <taxon>Chaetomiaceae</taxon>
        <taxon>Chaetomium</taxon>
    </lineage>
</organism>
<accession>Q2GN69</accession>
<protein>
    <submittedName>
        <fullName evidence="1">Uncharacterized protein</fullName>
    </submittedName>
</protein>